<dbReference type="PANTHER" id="PTHR11289:SF0">
    <property type="entry name" value="BREAST CANCER TYPE 2 SUSCEPTIBILITY PROTEIN"/>
    <property type="match status" value="1"/>
</dbReference>
<dbReference type="PANTHER" id="PTHR11289">
    <property type="entry name" value="BREAST CANCER TYPE 2 SUSCEPTIBILITY PROTEIN BRCA2"/>
    <property type="match status" value="1"/>
</dbReference>
<keyword evidence="2" id="KW-0227">DNA damage</keyword>
<keyword evidence="4" id="KW-0233">DNA recombination</keyword>
<feature type="coiled-coil region" evidence="6">
    <location>
        <begin position="674"/>
        <end position="708"/>
    </location>
</feature>
<dbReference type="Pfam" id="PF09169">
    <property type="entry name" value="BRCA-2_helical"/>
    <property type="match status" value="1"/>
</dbReference>
<dbReference type="Pfam" id="PF09103">
    <property type="entry name" value="BRCA-2_OB1"/>
    <property type="match status" value="1"/>
</dbReference>
<evidence type="ECO:0000259" key="9">
    <source>
        <dbReference type="Pfam" id="PF09169"/>
    </source>
</evidence>
<dbReference type="Gene3D" id="2.40.50.140">
    <property type="entry name" value="Nucleic acid-binding proteins"/>
    <property type="match status" value="3"/>
</dbReference>
<dbReference type="GO" id="GO:0005634">
    <property type="term" value="C:nucleus"/>
    <property type="evidence" value="ECO:0007669"/>
    <property type="project" value="TreeGrafter"/>
</dbReference>
<dbReference type="InterPro" id="IPR015187">
    <property type="entry name" value="BRCA2_OB_1"/>
</dbReference>
<dbReference type="EMBL" id="KQ414710">
    <property type="protein sequence ID" value="KOC63018.1"/>
    <property type="molecule type" value="Genomic_DNA"/>
</dbReference>
<feature type="domain" description="Breast cancer type 2 susceptibility protein helical" evidence="9">
    <location>
        <begin position="296"/>
        <end position="475"/>
    </location>
</feature>
<dbReference type="Proteomes" id="UP000053825">
    <property type="component" value="Unassembled WGS sequence"/>
</dbReference>
<dbReference type="CDD" id="cd04493">
    <property type="entry name" value="BRCA2DBD_OB1"/>
    <property type="match status" value="1"/>
</dbReference>
<gene>
    <name evidence="10" type="ORF">WH47_02467</name>
</gene>
<evidence type="ECO:0000313" key="11">
    <source>
        <dbReference type="Proteomes" id="UP000053825"/>
    </source>
</evidence>
<dbReference type="OrthoDB" id="21095at2759"/>
<evidence type="ECO:0000256" key="6">
    <source>
        <dbReference type="SAM" id="Coils"/>
    </source>
</evidence>
<evidence type="ECO:0000256" key="3">
    <source>
        <dbReference type="ARBA" id="ARBA00023125"/>
    </source>
</evidence>
<dbReference type="PROSITE" id="PS50138">
    <property type="entry name" value="BRCA2_REPEAT"/>
    <property type="match status" value="2"/>
</dbReference>
<dbReference type="GO" id="GO:0000724">
    <property type="term" value="P:double-strand break repair via homologous recombination"/>
    <property type="evidence" value="ECO:0007669"/>
    <property type="project" value="InterPro"/>
</dbReference>
<reference evidence="10 11" key="1">
    <citation type="submission" date="2015-07" db="EMBL/GenBank/DDBJ databases">
        <title>The genome of Habropoda laboriosa.</title>
        <authorList>
            <person name="Pan H."/>
            <person name="Kapheim K."/>
        </authorList>
    </citation>
    <scope>NUCLEOTIDE SEQUENCE [LARGE SCALE GENOMIC DNA]</scope>
    <source>
        <strain evidence="10">0110345459</strain>
    </source>
</reference>
<dbReference type="InterPro" id="IPR012340">
    <property type="entry name" value="NA-bd_OB-fold"/>
</dbReference>
<dbReference type="GO" id="GO:0006355">
    <property type="term" value="P:regulation of DNA-templated transcription"/>
    <property type="evidence" value="ECO:0007669"/>
    <property type="project" value="TreeGrafter"/>
</dbReference>
<dbReference type="Pfam" id="PF00634">
    <property type="entry name" value="BRCA2"/>
    <property type="match status" value="2"/>
</dbReference>
<evidence type="ECO:0000256" key="2">
    <source>
        <dbReference type="ARBA" id="ARBA00022763"/>
    </source>
</evidence>
<dbReference type="SUPFAM" id="SSF50249">
    <property type="entry name" value="Nucleic acid-binding proteins"/>
    <property type="match status" value="3"/>
</dbReference>
<keyword evidence="11" id="KW-1185">Reference proteome</keyword>
<feature type="domain" description="BRCA2 OB1" evidence="7">
    <location>
        <begin position="478"/>
        <end position="599"/>
    </location>
</feature>
<protein>
    <submittedName>
        <fullName evidence="10">Breast cancer type 2 susceptibility protein like protein</fullName>
    </submittedName>
</protein>
<dbReference type="InterPro" id="IPR015525">
    <property type="entry name" value="BRCA2"/>
</dbReference>
<dbReference type="InterPro" id="IPR002093">
    <property type="entry name" value="BRCA2_repeat"/>
</dbReference>
<evidence type="ECO:0000259" key="8">
    <source>
        <dbReference type="Pfam" id="PF09104"/>
    </source>
</evidence>
<dbReference type="GO" id="GO:0003677">
    <property type="term" value="F:DNA binding"/>
    <property type="evidence" value="ECO:0007669"/>
    <property type="project" value="UniProtKB-KW"/>
</dbReference>
<evidence type="ECO:0000259" key="7">
    <source>
        <dbReference type="Pfam" id="PF09103"/>
    </source>
</evidence>
<evidence type="ECO:0000256" key="5">
    <source>
        <dbReference type="ARBA" id="ARBA00023204"/>
    </source>
</evidence>
<keyword evidence="1" id="KW-0677">Repeat</keyword>
<sequence>MQLPNVGFQTASGHRVNVSSEALLKAKNFFTDALKEIDNNEEVSKIQTEEKEFKTLLPNIAFQTASGQHINVSNEALLKTKILLQEEISDSPECNLVLSKSQQKRKIKDLDDNVPSNKPVKCNQFKKLRFSNEFQVSKTVHRNLINIEEKDNQSNPSVSREVLTSNYFTEEWISPAESKENEDTANVPSSPVIGGQFIPKKRKSIGGKKKSINALKNKEDKSMCTNYSKEVYDNCVNSDHCISEKNKCLIEKEELINNERKSDICVMNEFGDTQLMIDFINHSVTILEKRLEAAIEQDKQISLKQKNKPKPTISKLYFHKKSNTNRVSWKEISKGNKPIPCTYKELIEQKLPLEILDVTADNAIAYKFRCTDFYGQDTVQNNIDGIKLEDGACLILDENGYAGIIEIKRSFLASPGVVPDLLPTKWVENHYKWIVWKLASMNRIKFGSIALPRVLTPAKVMMELKYRYDREIDRSQRSALRKILEKDDVASKRMVLCVASIIEHDDSASVNKSPNHLTPAFKKLILTDGWYSIQASIDQAMVKNIMSGKIKEGTKLLTYGSELLNCDQGYPPLEVPENVSLKIHTNSTRRARWDLKLGYIVPLGPICIKLRTIFPNGGLIGKIKVTIARVYPMLYHEKTSAGESKEKYFYTRKSKNNSNPDSIDLAAFDWNEDCEKLSKEEFLSEQELEQLKNNCRTKEENFRQKLESRLQKSLPPPRQVTPLLKIRVIEEEINATLSIWSPSEDVTDILKEGNYISICNVVPSARRGNELQLTANRNALFNQINVFNTNYLRRTYTALCDISKSTFTPAYGEFDTVGIVVSIGSEPYGMKNFQAVYLAYPYTCSQSSYLSILFWHGISSYGYTEILTIGSFVACNNLEWRRSTSWNIPMAYCTERSTFTRNPRQSHLQKPFDDLTRLITDASAYIGTCSTEISEEIQKKSMTRMSDQYMLDRNNFDKISLNENSNSDRQFSNCTSQECPGRSLLSNHPAKSTAIQKRLEKLQCYGEPSSLSPIVLNNSSKRVSLDFQSPLKSTDKKLAKSHISLNAKLMQNHR</sequence>
<dbReference type="InterPro" id="IPR015188">
    <property type="entry name" value="BRCA2_OB_3"/>
</dbReference>
<accession>A0A0L7QWL9</accession>
<dbReference type="AlphaFoldDB" id="A0A0L7QWL9"/>
<dbReference type="InterPro" id="IPR036315">
    <property type="entry name" value="BRCA2_hlx_sf"/>
</dbReference>
<dbReference type="InterPro" id="IPR015252">
    <property type="entry name" value="BRCA2_hlx"/>
</dbReference>
<keyword evidence="5" id="KW-0234">DNA repair</keyword>
<dbReference type="Pfam" id="PF09104">
    <property type="entry name" value="BRCA-2_OB3"/>
    <property type="match status" value="1"/>
</dbReference>
<dbReference type="SUPFAM" id="SSF81872">
    <property type="entry name" value="BRCA2 helical domain"/>
    <property type="match status" value="1"/>
</dbReference>
<keyword evidence="6" id="KW-0175">Coiled coil</keyword>
<dbReference type="STRING" id="597456.A0A0L7QWL9"/>
<feature type="domain" description="BRCA2 OB3" evidence="8">
    <location>
        <begin position="794"/>
        <end position="938"/>
    </location>
</feature>
<evidence type="ECO:0000256" key="1">
    <source>
        <dbReference type="ARBA" id="ARBA00022737"/>
    </source>
</evidence>
<evidence type="ECO:0000313" key="10">
    <source>
        <dbReference type="EMBL" id="KOC63018.1"/>
    </source>
</evidence>
<evidence type="ECO:0000256" key="4">
    <source>
        <dbReference type="ARBA" id="ARBA00023172"/>
    </source>
</evidence>
<keyword evidence="3" id="KW-0238">DNA-binding</keyword>
<name>A0A0L7QWL9_9HYME</name>
<organism evidence="10 11">
    <name type="scientific">Habropoda laboriosa</name>
    <dbReference type="NCBI Taxonomy" id="597456"/>
    <lineage>
        <taxon>Eukaryota</taxon>
        <taxon>Metazoa</taxon>
        <taxon>Ecdysozoa</taxon>
        <taxon>Arthropoda</taxon>
        <taxon>Hexapoda</taxon>
        <taxon>Insecta</taxon>
        <taxon>Pterygota</taxon>
        <taxon>Neoptera</taxon>
        <taxon>Endopterygota</taxon>
        <taxon>Hymenoptera</taxon>
        <taxon>Apocrita</taxon>
        <taxon>Aculeata</taxon>
        <taxon>Apoidea</taxon>
        <taxon>Anthophila</taxon>
        <taxon>Apidae</taxon>
        <taxon>Habropoda</taxon>
    </lineage>
</organism>
<proteinExistence type="predicted"/>